<organism evidence="2 3">
    <name type="scientific">Thalictrum thalictroides</name>
    <name type="common">Rue-anemone</name>
    <name type="synonym">Anemone thalictroides</name>
    <dbReference type="NCBI Taxonomy" id="46969"/>
    <lineage>
        <taxon>Eukaryota</taxon>
        <taxon>Viridiplantae</taxon>
        <taxon>Streptophyta</taxon>
        <taxon>Embryophyta</taxon>
        <taxon>Tracheophyta</taxon>
        <taxon>Spermatophyta</taxon>
        <taxon>Magnoliopsida</taxon>
        <taxon>Ranunculales</taxon>
        <taxon>Ranunculaceae</taxon>
        <taxon>Thalictroideae</taxon>
        <taxon>Thalictrum</taxon>
    </lineage>
</organism>
<feature type="region of interest" description="Disordered" evidence="1">
    <location>
        <begin position="52"/>
        <end position="108"/>
    </location>
</feature>
<protein>
    <submittedName>
        <fullName evidence="2">Uncharacterized protein</fullName>
    </submittedName>
</protein>
<dbReference type="EMBL" id="JABWDY010039044">
    <property type="protein sequence ID" value="KAF5179257.1"/>
    <property type="molecule type" value="Genomic_DNA"/>
</dbReference>
<comment type="caution">
    <text evidence="2">The sequence shown here is derived from an EMBL/GenBank/DDBJ whole genome shotgun (WGS) entry which is preliminary data.</text>
</comment>
<evidence type="ECO:0000313" key="2">
    <source>
        <dbReference type="EMBL" id="KAF5179257.1"/>
    </source>
</evidence>
<reference evidence="2 3" key="1">
    <citation type="submission" date="2020-06" db="EMBL/GenBank/DDBJ databases">
        <title>Transcriptomic and genomic resources for Thalictrum thalictroides and T. hernandezii: Facilitating candidate gene discovery in an emerging model plant lineage.</title>
        <authorList>
            <person name="Arias T."/>
            <person name="Riano-Pachon D.M."/>
            <person name="Di Stilio V.S."/>
        </authorList>
    </citation>
    <scope>NUCLEOTIDE SEQUENCE [LARGE SCALE GENOMIC DNA]</scope>
    <source>
        <strain evidence="3">cv. WT478/WT964</strain>
        <tissue evidence="2">Leaves</tissue>
    </source>
</reference>
<feature type="compositionally biased region" description="Basic residues" evidence="1">
    <location>
        <begin position="52"/>
        <end position="75"/>
    </location>
</feature>
<evidence type="ECO:0000256" key="1">
    <source>
        <dbReference type="SAM" id="MobiDB-lite"/>
    </source>
</evidence>
<evidence type="ECO:0000313" key="3">
    <source>
        <dbReference type="Proteomes" id="UP000554482"/>
    </source>
</evidence>
<dbReference type="AlphaFoldDB" id="A0A7J6V378"/>
<feature type="compositionally biased region" description="Polar residues" evidence="1">
    <location>
        <begin position="76"/>
        <end position="105"/>
    </location>
</feature>
<accession>A0A7J6V378</accession>
<gene>
    <name evidence="2" type="ORF">FRX31_031151</name>
</gene>
<dbReference type="Proteomes" id="UP000554482">
    <property type="component" value="Unassembled WGS sequence"/>
</dbReference>
<name>A0A7J6V378_THATH</name>
<keyword evidence="3" id="KW-1185">Reference proteome</keyword>
<proteinExistence type="predicted"/>
<sequence length="131" mass="14655">MLRTISLLDILSDDEEDISDGENNTHVAVPIEENVASQTGVALAIRNPISKKRAREPKTRKKHVLEKKTRRKKKSTISNITAKRTSSQNYTALEENQPTQVTHNGNPPCIQGAITLDESRPPIRKLDFVNS</sequence>